<dbReference type="EMBL" id="KE525349">
    <property type="protein sequence ID" value="KFB50796.1"/>
    <property type="molecule type" value="Genomic_DNA"/>
</dbReference>
<keyword evidence="4 10" id="KW-0813">Transport</keyword>
<dbReference type="OrthoDB" id="276296at2759"/>
<reference evidence="13 15" key="1">
    <citation type="journal article" date="2014" name="BMC Genomics">
        <title>Genome sequence of Anopheles sinensis provides insight into genetics basis of mosquito competence for malaria parasites.</title>
        <authorList>
            <person name="Zhou D."/>
            <person name="Zhang D."/>
            <person name="Ding G."/>
            <person name="Shi L."/>
            <person name="Hou Q."/>
            <person name="Ye Y."/>
            <person name="Xu Y."/>
            <person name="Zhou H."/>
            <person name="Xiong C."/>
            <person name="Li S."/>
            <person name="Yu J."/>
            <person name="Hong S."/>
            <person name="Yu X."/>
            <person name="Zou P."/>
            <person name="Chen C."/>
            <person name="Chang X."/>
            <person name="Wang W."/>
            <person name="Lv Y."/>
            <person name="Sun Y."/>
            <person name="Ma L."/>
            <person name="Shen B."/>
            <person name="Zhu C."/>
        </authorList>
    </citation>
    <scope>NUCLEOTIDE SEQUENCE [LARGE SCALE GENOMIC DNA]</scope>
</reference>
<evidence type="ECO:0000259" key="12">
    <source>
        <dbReference type="Pfam" id="PF06747"/>
    </source>
</evidence>
<dbReference type="Proteomes" id="UP000030765">
    <property type="component" value="Unassembled WGS sequence"/>
</dbReference>
<evidence type="ECO:0000313" key="15">
    <source>
        <dbReference type="Proteomes" id="UP000030765"/>
    </source>
</evidence>
<sequence length="175" mass="20075">MVVTKDTYLPPEEEITVPEINLSGPALRAGAFHLGKYCEAQNNEFMLCRQELDDPRACINEGKAVTTCAFEFFRKLKKTCAQEFTQYANCLDKSSGDLEFKHCRKTQGVYDKCVLDNLQLERPDYGYFCRAKVHATERPPPPKKEKVVYPDATPGLPEDYPREPAKYGSRFHWLN</sequence>
<evidence type="ECO:0000256" key="7">
    <source>
        <dbReference type="ARBA" id="ARBA00022982"/>
    </source>
</evidence>
<dbReference type="Pfam" id="PF06747">
    <property type="entry name" value="CHCH"/>
    <property type="match status" value="1"/>
</dbReference>
<evidence type="ECO:0000313" key="14">
    <source>
        <dbReference type="EnsemblMetazoa" id="ASIC018847-PA"/>
    </source>
</evidence>
<keyword evidence="5 10" id="KW-0679">Respiratory chain</keyword>
<feature type="region of interest" description="Disordered" evidence="11">
    <location>
        <begin position="138"/>
        <end position="165"/>
    </location>
</feature>
<accession>A0A084WKQ2</accession>
<gene>
    <name evidence="13" type="ORF">ZHAS_00018847</name>
</gene>
<evidence type="ECO:0000256" key="11">
    <source>
        <dbReference type="SAM" id="MobiDB-lite"/>
    </source>
</evidence>
<keyword evidence="6" id="KW-0677">Repeat</keyword>
<keyword evidence="9" id="KW-1015">Disulfide bond</keyword>
<dbReference type="PIRSF" id="PIRSF017016">
    <property type="entry name" value="NDUA8"/>
    <property type="match status" value="1"/>
</dbReference>
<dbReference type="EMBL" id="ATLV01024132">
    <property type="status" value="NOT_ANNOTATED_CDS"/>
    <property type="molecule type" value="Genomic_DNA"/>
</dbReference>
<dbReference type="OMA" id="FRTHWQC"/>
<dbReference type="InterPro" id="IPR010625">
    <property type="entry name" value="CHCH"/>
</dbReference>
<evidence type="ECO:0000256" key="8">
    <source>
        <dbReference type="ARBA" id="ARBA00023128"/>
    </source>
</evidence>
<evidence type="ECO:0000256" key="10">
    <source>
        <dbReference type="PIRNR" id="PIRNR017016"/>
    </source>
</evidence>
<keyword evidence="10" id="KW-0472">Membrane</keyword>
<feature type="compositionally biased region" description="Basic and acidic residues" evidence="11">
    <location>
        <begin position="138"/>
        <end position="148"/>
    </location>
</feature>
<dbReference type="EnsemblMetazoa" id="ASIC018847-RA">
    <property type="protein sequence ID" value="ASIC018847-PA"/>
    <property type="gene ID" value="ASIC018847"/>
</dbReference>
<evidence type="ECO:0000256" key="5">
    <source>
        <dbReference type="ARBA" id="ARBA00022660"/>
    </source>
</evidence>
<dbReference type="STRING" id="74873.A0A084WKQ2"/>
<dbReference type="PANTHER" id="PTHR13344:SF0">
    <property type="entry name" value="NADH DEHYDROGENASE [UBIQUINONE] 1 ALPHA SUBCOMPLEX SUBUNIT 8"/>
    <property type="match status" value="1"/>
</dbReference>
<feature type="domain" description="CHCH" evidence="12">
    <location>
        <begin position="80"/>
        <end position="114"/>
    </location>
</feature>
<evidence type="ECO:0000256" key="9">
    <source>
        <dbReference type="ARBA" id="ARBA00023157"/>
    </source>
</evidence>
<keyword evidence="15" id="KW-1185">Reference proteome</keyword>
<reference evidence="14" key="2">
    <citation type="submission" date="2020-05" db="UniProtKB">
        <authorList>
            <consortium name="EnsemblMetazoa"/>
        </authorList>
    </citation>
    <scope>IDENTIFICATION</scope>
</reference>
<protein>
    <recommendedName>
        <fullName evidence="3 10">NADH dehydrogenase [ubiquinone] 1 alpha subcomplex subunit 8</fullName>
    </recommendedName>
</protein>
<dbReference type="VEuPathDB" id="VectorBase:ASIS019646"/>
<comment type="subcellular location">
    <subcellularLocation>
        <location evidence="10">Mitochondrion inner membrane</location>
    </subcellularLocation>
</comment>
<keyword evidence="10" id="KW-0999">Mitochondrion inner membrane</keyword>
<proteinExistence type="inferred from homology"/>
<evidence type="ECO:0000256" key="6">
    <source>
        <dbReference type="ARBA" id="ARBA00022737"/>
    </source>
</evidence>
<dbReference type="GO" id="GO:0006120">
    <property type="term" value="P:mitochondrial electron transport, NADH to ubiquinone"/>
    <property type="evidence" value="ECO:0007669"/>
    <property type="project" value="InterPro"/>
</dbReference>
<evidence type="ECO:0000313" key="13">
    <source>
        <dbReference type="EMBL" id="KFB50796.1"/>
    </source>
</evidence>
<evidence type="ECO:0000256" key="3">
    <source>
        <dbReference type="ARBA" id="ARBA00016384"/>
    </source>
</evidence>
<organism evidence="13">
    <name type="scientific">Anopheles sinensis</name>
    <name type="common">Mosquito</name>
    <dbReference type="NCBI Taxonomy" id="74873"/>
    <lineage>
        <taxon>Eukaryota</taxon>
        <taxon>Metazoa</taxon>
        <taxon>Ecdysozoa</taxon>
        <taxon>Arthropoda</taxon>
        <taxon>Hexapoda</taxon>
        <taxon>Insecta</taxon>
        <taxon>Pterygota</taxon>
        <taxon>Neoptera</taxon>
        <taxon>Endopterygota</taxon>
        <taxon>Diptera</taxon>
        <taxon>Nematocera</taxon>
        <taxon>Culicoidea</taxon>
        <taxon>Culicidae</taxon>
        <taxon>Anophelinae</taxon>
        <taxon>Anopheles</taxon>
    </lineage>
</organism>
<dbReference type="AlphaFoldDB" id="A0A084WKQ2"/>
<evidence type="ECO:0000256" key="1">
    <source>
        <dbReference type="ARBA" id="ARBA00003195"/>
    </source>
</evidence>
<evidence type="ECO:0000256" key="2">
    <source>
        <dbReference type="ARBA" id="ARBA00010705"/>
    </source>
</evidence>
<dbReference type="InterPro" id="IPR016680">
    <property type="entry name" value="NDUFA8"/>
</dbReference>
<comment type="similarity">
    <text evidence="2 10">Belongs to the complex I NDUFA8 subunit family.</text>
</comment>
<dbReference type="PANTHER" id="PTHR13344">
    <property type="entry name" value="NADH-UBIQUINONE OXIDOREDUCTASE"/>
    <property type="match status" value="1"/>
</dbReference>
<keyword evidence="7 10" id="KW-0249">Electron transport</keyword>
<dbReference type="VEuPathDB" id="VectorBase:ASIC018847"/>
<evidence type="ECO:0000256" key="4">
    <source>
        <dbReference type="ARBA" id="ARBA00022448"/>
    </source>
</evidence>
<dbReference type="PROSITE" id="PS51808">
    <property type="entry name" value="CHCH"/>
    <property type="match status" value="1"/>
</dbReference>
<name>A0A084WKQ2_ANOSI</name>
<comment type="function">
    <text evidence="1 10">Accessory subunit of the mitochondrial membrane respiratory chain NADH dehydrogenase (Complex I), that is believed not to be involved in catalysis. Complex I functions in the transfer of electrons from NADH to the respiratory chain. The immediate electron acceptor for the enzyme is believed to be ubiquinone.</text>
</comment>
<dbReference type="GO" id="GO:0005743">
    <property type="term" value="C:mitochondrial inner membrane"/>
    <property type="evidence" value="ECO:0007669"/>
    <property type="project" value="UniProtKB-SubCell"/>
</dbReference>
<keyword evidence="8 10" id="KW-0496">Mitochondrion</keyword>